<keyword evidence="4" id="KW-0998">Cell outer membrane</keyword>
<evidence type="ECO:0000256" key="3">
    <source>
        <dbReference type="ARBA" id="ARBA00022764"/>
    </source>
</evidence>
<evidence type="ECO:0000256" key="4">
    <source>
        <dbReference type="ARBA" id="ARBA00023237"/>
    </source>
</evidence>
<dbReference type="RefSeq" id="WP_189074161.1">
    <property type="nucleotide sequence ID" value="NZ_BMQN01000011.1"/>
</dbReference>
<dbReference type="EMBL" id="BMQN01000011">
    <property type="protein sequence ID" value="GGS02806.1"/>
    <property type="molecule type" value="Genomic_DNA"/>
</dbReference>
<dbReference type="InterPro" id="IPR045584">
    <property type="entry name" value="Pilin-like"/>
</dbReference>
<keyword evidence="5" id="KW-0812">Transmembrane</keyword>
<evidence type="ECO:0000256" key="5">
    <source>
        <dbReference type="SAM" id="Phobius"/>
    </source>
</evidence>
<dbReference type="SUPFAM" id="SSF54523">
    <property type="entry name" value="Pili subunits"/>
    <property type="match status" value="1"/>
</dbReference>
<dbReference type="Gene3D" id="3.30.700.10">
    <property type="entry name" value="Glycoprotein, Type 4 Pilin"/>
    <property type="match status" value="1"/>
</dbReference>
<evidence type="ECO:0000256" key="1">
    <source>
        <dbReference type="ARBA" id="ARBA00004203"/>
    </source>
</evidence>
<accession>A0ABQ2S7H2</accession>
<sequence length="131" mass="13211">MNHAGFSLAEVLVVIAITALLTAIGVTALPKQNNDVTLDGLPARFASALESAHSQALAERAAVTLTGTARELSVTSLDGTERVSFSPAQVAGTITIQPGGTTTGTVTLTMPNGTCSLYSLTLYGTSAAGTC</sequence>
<dbReference type="Pfam" id="PF07963">
    <property type="entry name" value="N_methyl"/>
    <property type="match status" value="1"/>
</dbReference>
<feature type="transmembrane region" description="Helical" evidence="5">
    <location>
        <begin position="6"/>
        <end position="29"/>
    </location>
</feature>
<reference evidence="7" key="1">
    <citation type="journal article" date="2019" name="Int. J. Syst. Evol. Microbiol.">
        <title>The Global Catalogue of Microorganisms (GCM) 10K type strain sequencing project: providing services to taxonomists for standard genome sequencing and annotation.</title>
        <authorList>
            <consortium name="The Broad Institute Genomics Platform"/>
            <consortium name="The Broad Institute Genome Sequencing Center for Infectious Disease"/>
            <person name="Wu L."/>
            <person name="Ma J."/>
        </authorList>
    </citation>
    <scope>NUCLEOTIDE SEQUENCE [LARGE SCALE GENOMIC DNA]</scope>
    <source>
        <strain evidence="7">JCM 31405</strain>
    </source>
</reference>
<keyword evidence="5" id="KW-0472">Membrane</keyword>
<proteinExistence type="predicted"/>
<comment type="subcellular location">
    <subcellularLocation>
        <location evidence="1">Cell outer membrane</location>
        <topology evidence="1">Single-pass membrane protein</topology>
    </subcellularLocation>
    <subcellularLocation>
        <location evidence="2">Periplasm</location>
    </subcellularLocation>
</comment>
<comment type="caution">
    <text evidence="6">The sequence shown here is derived from an EMBL/GenBank/DDBJ whole genome shotgun (WGS) entry which is preliminary data.</text>
</comment>
<gene>
    <name evidence="6" type="ORF">GCM10008960_31780</name>
</gene>
<protein>
    <recommendedName>
        <fullName evidence="8">Prepilin-type N-terminal cleavage/methylation domain-containing protein</fullName>
    </recommendedName>
</protein>
<dbReference type="NCBIfam" id="TIGR02532">
    <property type="entry name" value="IV_pilin_GFxxxE"/>
    <property type="match status" value="1"/>
</dbReference>
<name>A0ABQ2S7H2_9DEIO</name>
<dbReference type="Proteomes" id="UP000644548">
    <property type="component" value="Unassembled WGS sequence"/>
</dbReference>
<evidence type="ECO:0000313" key="7">
    <source>
        <dbReference type="Proteomes" id="UP000644548"/>
    </source>
</evidence>
<keyword evidence="5" id="KW-1133">Transmembrane helix</keyword>
<evidence type="ECO:0008006" key="8">
    <source>
        <dbReference type="Google" id="ProtNLM"/>
    </source>
</evidence>
<evidence type="ECO:0000313" key="6">
    <source>
        <dbReference type="EMBL" id="GGS02806.1"/>
    </source>
</evidence>
<keyword evidence="7" id="KW-1185">Reference proteome</keyword>
<dbReference type="InterPro" id="IPR012902">
    <property type="entry name" value="N_methyl_site"/>
</dbReference>
<evidence type="ECO:0000256" key="2">
    <source>
        <dbReference type="ARBA" id="ARBA00004418"/>
    </source>
</evidence>
<organism evidence="6 7">
    <name type="scientific">Deinococcus sedimenti</name>
    <dbReference type="NCBI Taxonomy" id="1867090"/>
    <lineage>
        <taxon>Bacteria</taxon>
        <taxon>Thermotogati</taxon>
        <taxon>Deinococcota</taxon>
        <taxon>Deinococci</taxon>
        <taxon>Deinococcales</taxon>
        <taxon>Deinococcaceae</taxon>
        <taxon>Deinococcus</taxon>
    </lineage>
</organism>
<keyword evidence="3" id="KW-0574">Periplasm</keyword>